<keyword evidence="3" id="KW-1185">Reference proteome</keyword>
<organism evidence="2 3">
    <name type="scientific">Geotrichum candidum</name>
    <name type="common">Oospora lactis</name>
    <name type="synonym">Dipodascus geotrichum</name>
    <dbReference type="NCBI Taxonomy" id="1173061"/>
    <lineage>
        <taxon>Eukaryota</taxon>
        <taxon>Fungi</taxon>
        <taxon>Dikarya</taxon>
        <taxon>Ascomycota</taxon>
        <taxon>Saccharomycotina</taxon>
        <taxon>Dipodascomycetes</taxon>
        <taxon>Dipodascales</taxon>
        <taxon>Dipodascaceae</taxon>
        <taxon>Geotrichum</taxon>
    </lineage>
</organism>
<feature type="compositionally biased region" description="Polar residues" evidence="1">
    <location>
        <begin position="1"/>
        <end position="14"/>
    </location>
</feature>
<feature type="compositionally biased region" description="Polar residues" evidence="1">
    <location>
        <begin position="77"/>
        <end position="87"/>
    </location>
</feature>
<reference evidence="2" key="1">
    <citation type="submission" date="2014-03" db="EMBL/GenBank/DDBJ databases">
        <authorList>
            <person name="Casaregola S."/>
        </authorList>
    </citation>
    <scope>NUCLEOTIDE SEQUENCE [LARGE SCALE GENOMIC DNA]</scope>
    <source>
        <strain evidence="2">CLIB 918</strain>
    </source>
</reference>
<comment type="caution">
    <text evidence="2">The sequence shown here is derived from an EMBL/GenBank/DDBJ whole genome shotgun (WGS) entry which is preliminary data.</text>
</comment>
<dbReference type="OrthoDB" id="2017974at2759"/>
<evidence type="ECO:0000313" key="3">
    <source>
        <dbReference type="Proteomes" id="UP000242525"/>
    </source>
</evidence>
<protein>
    <recommendedName>
        <fullName evidence="4">DNA/RNA-binding domain-containing protein</fullName>
    </recommendedName>
</protein>
<feature type="compositionally biased region" description="Low complexity" evidence="1">
    <location>
        <begin position="23"/>
        <end position="34"/>
    </location>
</feature>
<dbReference type="EMBL" id="CCBN010000001">
    <property type="protein sequence ID" value="CDO51110.1"/>
    <property type="molecule type" value="Genomic_DNA"/>
</dbReference>
<proteinExistence type="predicted"/>
<evidence type="ECO:0008006" key="4">
    <source>
        <dbReference type="Google" id="ProtNLM"/>
    </source>
</evidence>
<dbReference type="Proteomes" id="UP000242525">
    <property type="component" value="Unassembled WGS sequence"/>
</dbReference>
<name>A0A0J9X2F8_GEOCN</name>
<gene>
    <name evidence="2" type="ORF">BN980_GECA01s00945g</name>
</gene>
<evidence type="ECO:0000313" key="2">
    <source>
        <dbReference type="EMBL" id="CDO51110.1"/>
    </source>
</evidence>
<dbReference type="STRING" id="1173061.A0A0J9X2F8"/>
<dbReference type="AlphaFoldDB" id="A0A0J9X2F8"/>
<sequence length="684" mass="77063">MDSDNPADSNSKTFGSFERRSKSSSNNNAASFPSTRQKSYFDPDYSRELGPKEKVNTKLFDPKAAVRKVTPVEASSKHAQTTTPAQKSKSKEGGYNAGYRDRINNIKNPDLFFRSPPKTIQETMQLMEQLFKKIDTLQKNQEYQLDRLRKITRKGDFKTEEWSEFTRKQIQLAELFSDLFYYAASVSAIDTNFIVKNAIKQNKIPTKFWNKGISFFIDAVRVYSPASNTILATFVINCMNLLMPLTSIEYDTRHIWIECLGDLALICLIANIEQQEDWHSMCMYWYQRRTLLTSGTGRLYHHLASIAEPKFDCLFYVCKGMMCYYPAEFKPETLKSLLVPSRNSRKLDAFSERANTYINMFFDLHFQCLKLKPRDHGNDAAAFASDDSIQPELINRSAVVAYCNISAILSYGDKSTFYSKFLQAIIEKVDGQGDVAMDGAQIPVIKPTREELSQLKWAKKLAFTMLASYLKIRGSPATLQHVVVWMYFLLATAKAPVAVWDFYVSGFPFGLLVDFINDLIAYDTGRPSRFKFVNSGASGGGAGAVSGAPATDPTLGMRSHANPDSAAAVAAASFAAHNASQQPPPPPRSVDEIPLPEEIHLKGFVWTHTITPLLNAFTTPQVMLDLKEFSIPIDEPHVAYHGGPELTVPRIKRIRFLAKRLGLDCPSFNYKNNKLEYLGESTER</sequence>
<dbReference type="SUPFAM" id="SSF48452">
    <property type="entry name" value="TPR-like"/>
    <property type="match status" value="1"/>
</dbReference>
<dbReference type="InterPro" id="IPR011990">
    <property type="entry name" value="TPR-like_helical_dom_sf"/>
</dbReference>
<evidence type="ECO:0000256" key="1">
    <source>
        <dbReference type="SAM" id="MobiDB-lite"/>
    </source>
</evidence>
<feature type="compositionally biased region" description="Basic and acidic residues" evidence="1">
    <location>
        <begin position="39"/>
        <end position="56"/>
    </location>
</feature>
<accession>A0A0J9X2F8</accession>
<feature type="region of interest" description="Disordered" evidence="1">
    <location>
        <begin position="1"/>
        <end position="102"/>
    </location>
</feature>